<name>A0A5P8K4P1_9ACTN</name>
<feature type="region of interest" description="Disordered" evidence="1">
    <location>
        <begin position="69"/>
        <end position="95"/>
    </location>
</feature>
<organism evidence="2 3">
    <name type="scientific">Streptomyces phaeolivaceus</name>
    <dbReference type="NCBI Taxonomy" id="2653200"/>
    <lineage>
        <taxon>Bacteria</taxon>
        <taxon>Bacillati</taxon>
        <taxon>Actinomycetota</taxon>
        <taxon>Actinomycetes</taxon>
        <taxon>Kitasatosporales</taxon>
        <taxon>Streptomycetaceae</taxon>
        <taxon>Streptomyces</taxon>
    </lineage>
</organism>
<protein>
    <submittedName>
        <fullName evidence="2">Uncharacterized protein</fullName>
    </submittedName>
</protein>
<accession>A0A5P8K4P1</accession>
<proteinExistence type="predicted"/>
<dbReference type="KEGG" id="sphv:F9278_17680"/>
<dbReference type="AlphaFoldDB" id="A0A5P8K4P1"/>
<evidence type="ECO:0000256" key="1">
    <source>
        <dbReference type="SAM" id="MobiDB-lite"/>
    </source>
</evidence>
<gene>
    <name evidence="2" type="ORF">F9278_17680</name>
</gene>
<dbReference type="RefSeq" id="WP_152169232.1">
    <property type="nucleotide sequence ID" value="NZ_CP045096.1"/>
</dbReference>
<keyword evidence="3" id="KW-1185">Reference proteome</keyword>
<reference evidence="2 3" key="1">
    <citation type="submission" date="2019-10" db="EMBL/GenBank/DDBJ databases">
        <title>Streptomyces sp. strain GY16 isolated from leaves of Broussonetia papyrifera.</title>
        <authorList>
            <person name="Mo P."/>
        </authorList>
    </citation>
    <scope>NUCLEOTIDE SEQUENCE [LARGE SCALE GENOMIC DNA]</scope>
    <source>
        <strain evidence="2 3">GY16</strain>
    </source>
</reference>
<dbReference type="EMBL" id="CP045096">
    <property type="protein sequence ID" value="QFQ97752.1"/>
    <property type="molecule type" value="Genomic_DNA"/>
</dbReference>
<evidence type="ECO:0000313" key="3">
    <source>
        <dbReference type="Proteomes" id="UP000327294"/>
    </source>
</evidence>
<sequence length="153" mass="16375">MSAASVSQILKAHKLSEPMLRALYTGEGGEVVWCDVRTERALIARDLIHPVQSALTQKGTALLAELRGQGEATTPTTPNTLTAADLPKGTRVSSPEGRLGTALGYWTGRVTNANHPNYGREYTGVEWDGDAKCPWGEQSRPFIDELTVIGGAA</sequence>
<dbReference type="Proteomes" id="UP000327294">
    <property type="component" value="Chromosome"/>
</dbReference>
<evidence type="ECO:0000313" key="2">
    <source>
        <dbReference type="EMBL" id="QFQ97752.1"/>
    </source>
</evidence>
<feature type="compositionally biased region" description="Low complexity" evidence="1">
    <location>
        <begin position="72"/>
        <end position="87"/>
    </location>
</feature>